<feature type="compositionally biased region" description="Basic and acidic residues" evidence="2">
    <location>
        <begin position="38"/>
        <end position="50"/>
    </location>
</feature>
<dbReference type="PANTHER" id="PTHR33392:SF6">
    <property type="entry name" value="POLYISOPRENYL-TEICHOIC ACID--PEPTIDOGLYCAN TEICHOIC ACID TRANSFERASE TAGU"/>
    <property type="match status" value="1"/>
</dbReference>
<dbReference type="Pfam" id="PF03816">
    <property type="entry name" value="LytR_cpsA_psr"/>
    <property type="match status" value="1"/>
</dbReference>
<evidence type="ECO:0000313" key="5">
    <source>
        <dbReference type="Proteomes" id="UP001499954"/>
    </source>
</evidence>
<accession>A0ABP5C0L2</accession>
<reference evidence="5" key="1">
    <citation type="journal article" date="2019" name="Int. J. Syst. Evol. Microbiol.">
        <title>The Global Catalogue of Microorganisms (GCM) 10K type strain sequencing project: providing services to taxonomists for standard genome sequencing and annotation.</title>
        <authorList>
            <consortium name="The Broad Institute Genomics Platform"/>
            <consortium name="The Broad Institute Genome Sequencing Center for Infectious Disease"/>
            <person name="Wu L."/>
            <person name="Ma J."/>
        </authorList>
    </citation>
    <scope>NUCLEOTIDE SEQUENCE [LARGE SCALE GENOMIC DNA]</scope>
    <source>
        <strain evidence="5">JCM 13584</strain>
    </source>
</reference>
<feature type="domain" description="Cell envelope-related transcriptional attenuator" evidence="3">
    <location>
        <begin position="159"/>
        <end position="317"/>
    </location>
</feature>
<feature type="region of interest" description="Disordered" evidence="2">
    <location>
        <begin position="402"/>
        <end position="479"/>
    </location>
</feature>
<dbReference type="InterPro" id="IPR050922">
    <property type="entry name" value="LytR/CpsA/Psr_CW_biosynth"/>
</dbReference>
<dbReference type="PANTHER" id="PTHR33392">
    <property type="entry name" value="POLYISOPRENYL-TEICHOIC ACID--PEPTIDOGLYCAN TEICHOIC ACID TRANSFERASE TAGU"/>
    <property type="match status" value="1"/>
</dbReference>
<proteinExistence type="inferred from homology"/>
<organism evidence="4 5">
    <name type="scientific">Agromyces allii</name>
    <dbReference type="NCBI Taxonomy" id="393607"/>
    <lineage>
        <taxon>Bacteria</taxon>
        <taxon>Bacillati</taxon>
        <taxon>Actinomycetota</taxon>
        <taxon>Actinomycetes</taxon>
        <taxon>Micrococcales</taxon>
        <taxon>Microbacteriaceae</taxon>
        <taxon>Agromyces</taxon>
    </lineage>
</organism>
<gene>
    <name evidence="4" type="ORF">GCM10009717_21640</name>
</gene>
<evidence type="ECO:0000256" key="2">
    <source>
        <dbReference type="SAM" id="MobiDB-lite"/>
    </source>
</evidence>
<name>A0ABP5C0L2_9MICO</name>
<feature type="compositionally biased region" description="Low complexity" evidence="2">
    <location>
        <begin position="408"/>
        <end position="451"/>
    </location>
</feature>
<dbReference type="Gene3D" id="3.40.630.190">
    <property type="entry name" value="LCP protein"/>
    <property type="match status" value="1"/>
</dbReference>
<evidence type="ECO:0000256" key="1">
    <source>
        <dbReference type="ARBA" id="ARBA00006068"/>
    </source>
</evidence>
<feature type="compositionally biased region" description="Polar residues" evidence="2">
    <location>
        <begin position="460"/>
        <end position="479"/>
    </location>
</feature>
<comment type="similarity">
    <text evidence="1">Belongs to the LytR/CpsA/Psr (LCP) family.</text>
</comment>
<comment type="caution">
    <text evidence="4">The sequence shown here is derived from an EMBL/GenBank/DDBJ whole genome shotgun (WGS) entry which is preliminary data.</text>
</comment>
<protein>
    <recommendedName>
        <fullName evidence="3">Cell envelope-related transcriptional attenuator domain-containing protein</fullName>
    </recommendedName>
</protein>
<evidence type="ECO:0000313" key="4">
    <source>
        <dbReference type="EMBL" id="GAA1955332.1"/>
    </source>
</evidence>
<keyword evidence="5" id="KW-1185">Reference proteome</keyword>
<dbReference type="EMBL" id="BAAAMK010000004">
    <property type="protein sequence ID" value="GAA1955332.1"/>
    <property type="molecule type" value="Genomic_DNA"/>
</dbReference>
<dbReference type="InterPro" id="IPR004474">
    <property type="entry name" value="LytR_CpsA_psr"/>
</dbReference>
<sequence>MKTSGQKCLVGSNPTPSALVSNRPPADPNRSLAATTRPPREVTVTDDRQFSSRNAAKNPSIARHGRLRPHSVLRSIGKITASVLAVALVSGTAVAAYAAWDLANTAKPTVSLGNAAVLDGVPDIGAMPGGINVLVIGSDSREGQGDGFGDPSEETAVLNDVTMLMHISEDHSHVEVISFPRDMFVSVPECVDPEDPSGEPLSALSSVKINSVLDYGGMACVVKTVENLTGTVIPFAGVVQFLGVAGLSEAVGGVEVCIAEPIEDEHTDLYLPAGNVELQGLQALQFLRTRHGVGDGSDLGRISNQQVFLSALARKVQTGGTLSDPGALFGIAKAALANMQLSDTLANPTTLVSIAVAMKDVDLAKIAFIQYPTGTTDGGVLPSDSAEIVNLALQQDIPVDFDPDADDASFASATDPTVIPADPAAEAPAAEVPAADAPAADAAADPAAPAPTTEALPSDVTGQTAAETRCSSGRSLEDQ</sequence>
<evidence type="ECO:0000259" key="3">
    <source>
        <dbReference type="Pfam" id="PF03816"/>
    </source>
</evidence>
<feature type="region of interest" description="Disordered" evidence="2">
    <location>
        <begin position="1"/>
        <end position="66"/>
    </location>
</feature>
<feature type="compositionally biased region" description="Polar residues" evidence="2">
    <location>
        <begin position="1"/>
        <end position="20"/>
    </location>
</feature>
<dbReference type="NCBIfam" id="TIGR00350">
    <property type="entry name" value="lytR_cpsA_psr"/>
    <property type="match status" value="1"/>
</dbReference>
<dbReference type="Proteomes" id="UP001499954">
    <property type="component" value="Unassembled WGS sequence"/>
</dbReference>